<proteinExistence type="predicted"/>
<comment type="caution">
    <text evidence="2">The sequence shown here is derived from an EMBL/GenBank/DDBJ whole genome shotgun (WGS) entry which is preliminary data.</text>
</comment>
<keyword evidence="3" id="KW-1185">Reference proteome</keyword>
<evidence type="ECO:0000313" key="3">
    <source>
        <dbReference type="Proteomes" id="UP000602284"/>
    </source>
</evidence>
<evidence type="ECO:0000313" key="2">
    <source>
        <dbReference type="EMBL" id="MBL0385601.1"/>
    </source>
</evidence>
<feature type="transmembrane region" description="Helical" evidence="1">
    <location>
        <begin position="6"/>
        <end position="22"/>
    </location>
</feature>
<dbReference type="RefSeq" id="WP_201630970.1">
    <property type="nucleotide sequence ID" value="NZ_JAEQNB010000001.1"/>
</dbReference>
<dbReference type="EMBL" id="JAEQNB010000001">
    <property type="protein sequence ID" value="MBL0385601.1"/>
    <property type="molecule type" value="Genomic_DNA"/>
</dbReference>
<reference evidence="2 3" key="1">
    <citation type="submission" date="2021-01" db="EMBL/GenBank/DDBJ databases">
        <title>Tumebacillus sp. strain ITR2 16S ribosomal RNA gene Genome sequencing and assembly.</title>
        <authorList>
            <person name="Kang M."/>
        </authorList>
    </citation>
    <scope>NUCLEOTIDE SEQUENCE [LARGE SCALE GENOMIC DNA]</scope>
    <source>
        <strain evidence="2 3">ITR2</strain>
    </source>
</reference>
<gene>
    <name evidence="2" type="ORF">JJB07_02965</name>
</gene>
<organism evidence="2 3">
    <name type="scientific">Tumebacillus amylolyticus</name>
    <dbReference type="NCBI Taxonomy" id="2801339"/>
    <lineage>
        <taxon>Bacteria</taxon>
        <taxon>Bacillati</taxon>
        <taxon>Bacillota</taxon>
        <taxon>Bacilli</taxon>
        <taxon>Bacillales</taxon>
        <taxon>Alicyclobacillaceae</taxon>
        <taxon>Tumebacillus</taxon>
    </lineage>
</organism>
<sequence length="65" mass="7492">MGFLIGIILGIATCWFYMMLYVKGRIRVLSNEREIALAEEKITEANKHDAVLKELQNFKFGLSEK</sequence>
<keyword evidence="1" id="KW-0472">Membrane</keyword>
<keyword evidence="1" id="KW-1133">Transmembrane helix</keyword>
<name>A0ABS1J5R6_9BACL</name>
<accession>A0ABS1J5R6</accession>
<keyword evidence="1" id="KW-0812">Transmembrane</keyword>
<protein>
    <submittedName>
        <fullName evidence="2">Uncharacterized protein</fullName>
    </submittedName>
</protein>
<evidence type="ECO:0000256" key="1">
    <source>
        <dbReference type="SAM" id="Phobius"/>
    </source>
</evidence>
<dbReference type="Proteomes" id="UP000602284">
    <property type="component" value="Unassembled WGS sequence"/>
</dbReference>